<dbReference type="InterPro" id="IPR003593">
    <property type="entry name" value="AAA+_ATPase"/>
</dbReference>
<evidence type="ECO:0000256" key="2">
    <source>
        <dbReference type="ARBA" id="ARBA00022741"/>
    </source>
</evidence>
<dbReference type="Gene3D" id="3.40.50.300">
    <property type="entry name" value="P-loop containing nucleotide triphosphate hydrolases"/>
    <property type="match status" value="1"/>
</dbReference>
<dbReference type="SUPFAM" id="SSF52540">
    <property type="entry name" value="P-loop containing nucleoside triphosphate hydrolases"/>
    <property type="match status" value="1"/>
</dbReference>
<dbReference type="InterPro" id="IPR011990">
    <property type="entry name" value="TPR-like_helical_dom_sf"/>
</dbReference>
<reference evidence="5 6" key="1">
    <citation type="submission" date="2022-11" db="EMBL/GenBank/DDBJ databases">
        <title>Mycobacterium sp. nov.</title>
        <authorList>
            <person name="Papic B."/>
            <person name="Spicic S."/>
            <person name="Duvnjak S."/>
        </authorList>
    </citation>
    <scope>NUCLEOTIDE SEQUENCE [LARGE SCALE GENOMIC DNA]</scope>
    <source>
        <strain evidence="5 6">CVI_P4</strain>
    </source>
</reference>
<comment type="similarity">
    <text evidence="1">Belongs to the CbxX/CfxQ family.</text>
</comment>
<dbReference type="Proteomes" id="UP001300745">
    <property type="component" value="Unassembled WGS sequence"/>
</dbReference>
<dbReference type="Gene3D" id="1.25.40.10">
    <property type="entry name" value="Tetratricopeptide repeat domain"/>
    <property type="match status" value="1"/>
</dbReference>
<dbReference type="InterPro" id="IPR027417">
    <property type="entry name" value="P-loop_NTPase"/>
</dbReference>
<dbReference type="RefSeq" id="WP_265997863.1">
    <property type="nucleotide sequence ID" value="NZ_JAPJDN010000012.1"/>
</dbReference>
<name>A0ABT3SFB7_9MYCO</name>
<keyword evidence="3" id="KW-0067">ATP-binding</keyword>
<dbReference type="Gene3D" id="1.10.8.60">
    <property type="match status" value="1"/>
</dbReference>
<protein>
    <submittedName>
        <fullName evidence="5">AAA family ATPase</fullName>
    </submittedName>
</protein>
<dbReference type="EMBL" id="JAPJDO010000012">
    <property type="protein sequence ID" value="MCX2938204.1"/>
    <property type="molecule type" value="Genomic_DNA"/>
</dbReference>
<feature type="domain" description="AAA+ ATPase" evidence="4">
    <location>
        <begin position="342"/>
        <end position="481"/>
    </location>
</feature>
<dbReference type="PANTHER" id="PTHR43392">
    <property type="entry name" value="AAA-TYPE ATPASE FAMILY PROTEIN / ANKYRIN REPEAT FAMILY PROTEIN"/>
    <property type="match status" value="1"/>
</dbReference>
<keyword evidence="2" id="KW-0547">Nucleotide-binding</keyword>
<dbReference type="Pfam" id="PF00004">
    <property type="entry name" value="AAA"/>
    <property type="match status" value="1"/>
</dbReference>
<evidence type="ECO:0000256" key="3">
    <source>
        <dbReference type="ARBA" id="ARBA00022840"/>
    </source>
</evidence>
<gene>
    <name evidence="5" type="ORF">ORI27_15965</name>
</gene>
<evidence type="ECO:0000259" key="4">
    <source>
        <dbReference type="SMART" id="SM00382"/>
    </source>
</evidence>
<dbReference type="Pfam" id="PF21545">
    <property type="entry name" value="T7SS_EccA1_N"/>
    <property type="match status" value="1"/>
</dbReference>
<accession>A0ABT3SFB7</accession>
<dbReference type="InterPro" id="IPR050773">
    <property type="entry name" value="CbxX/CfxQ_RuBisCO_ESX"/>
</dbReference>
<dbReference type="PRINTS" id="PR00819">
    <property type="entry name" value="CBXCFQXSUPER"/>
</dbReference>
<keyword evidence="6" id="KW-1185">Reference proteome</keyword>
<organism evidence="5 6">
    <name type="scientific">Mycobacterium pinniadriaticum</name>
    <dbReference type="NCBI Taxonomy" id="2994102"/>
    <lineage>
        <taxon>Bacteria</taxon>
        <taxon>Bacillati</taxon>
        <taxon>Actinomycetota</taxon>
        <taxon>Actinomycetes</taxon>
        <taxon>Mycobacteriales</taxon>
        <taxon>Mycobacteriaceae</taxon>
        <taxon>Mycobacterium</taxon>
    </lineage>
</organism>
<evidence type="ECO:0000256" key="1">
    <source>
        <dbReference type="ARBA" id="ARBA00010378"/>
    </source>
</evidence>
<proteinExistence type="inferred from homology"/>
<comment type="caution">
    <text evidence="5">The sequence shown here is derived from an EMBL/GenBank/DDBJ whole genome shotgun (WGS) entry which is preliminary data.</text>
</comment>
<dbReference type="InterPro" id="IPR003959">
    <property type="entry name" value="ATPase_AAA_core"/>
</dbReference>
<sequence length="607" mass="65974">MNARDYLDSGIAALGLTGATPDLNQARIAFRRATEIDPSMCDAWMGLAAAGDTSVTTLRNAHHASATLHRETRRIGLADDDLRPVVASPGGYIALYPTSPVSLALAHVVALTAAGDYDNAEKALDDIEITREPAREPIHKFVGATLHFVTHRWPDVLEWASRPTHQPASVIDDATTLLAGIAHTGLGQFDTALTVLEPLTAARVPETIAADAAVYRGLCHRAVHDEAAARTQFRTATVEGTLRPAAQTALNDSSFGPVVTTAEAIAARTDRWNPESGPTTTEIAKAHKRQEAQDVLNAAEQELAAFIGLHRVKAHVIELKNVQHYDQIMAQRGLAEDDGEASSLHMALVGPPGTAKTSIARIMCKMYFGLGILQSPEFIEVSREQLVGEHIGETEAKTRALLESARGRALFVDEAPTLYKPDLERDFGRNALDTIMKFAEDHRRDTLICLAGYAAPMSTLMSANPGLRSRFPHKLEFDSNTAAETVEIADLFARKFRVTISEPANDYFASVAHWLCTTRASDDHAALLGEIDNPDALLIDVASNGRYVRNVLSEATTKMKARNATDPTIDLMTADFDTIRTIDVRDMRDAINHVLTANEIRPPQPSL</sequence>
<evidence type="ECO:0000313" key="5">
    <source>
        <dbReference type="EMBL" id="MCX2938204.1"/>
    </source>
</evidence>
<dbReference type="InterPro" id="IPR049078">
    <property type="entry name" value="T7SS_EccA1-like_N"/>
</dbReference>
<dbReference type="PANTHER" id="PTHR43392:SF2">
    <property type="entry name" value="AAA-TYPE ATPASE FAMILY PROTEIN _ ANKYRIN REPEAT FAMILY PROTEIN"/>
    <property type="match status" value="1"/>
</dbReference>
<dbReference type="InterPro" id="IPR000641">
    <property type="entry name" value="CbxX/CfxQ"/>
</dbReference>
<evidence type="ECO:0000313" key="6">
    <source>
        <dbReference type="Proteomes" id="UP001300745"/>
    </source>
</evidence>
<dbReference type="SMART" id="SM00382">
    <property type="entry name" value="AAA"/>
    <property type="match status" value="1"/>
</dbReference>